<dbReference type="Proteomes" id="UP000578686">
    <property type="component" value="Unassembled WGS sequence"/>
</dbReference>
<keyword evidence="3" id="KW-1003">Cell membrane</keyword>
<keyword evidence="6 8" id="KW-0472">Membrane</keyword>
<feature type="transmembrane region" description="Helical" evidence="8">
    <location>
        <begin position="234"/>
        <end position="255"/>
    </location>
</feature>
<dbReference type="EMBL" id="JAAVJD010000023">
    <property type="protein sequence ID" value="NJQ05034.1"/>
    <property type="molecule type" value="Genomic_DNA"/>
</dbReference>
<feature type="transmembrane region" description="Helical" evidence="8">
    <location>
        <begin position="70"/>
        <end position="97"/>
    </location>
</feature>
<dbReference type="Pfam" id="PF00361">
    <property type="entry name" value="Proton_antipo_M"/>
    <property type="match status" value="1"/>
</dbReference>
<evidence type="ECO:0000256" key="4">
    <source>
        <dbReference type="ARBA" id="ARBA00022692"/>
    </source>
</evidence>
<feature type="transmembrane region" description="Helical" evidence="8">
    <location>
        <begin position="6"/>
        <end position="23"/>
    </location>
</feature>
<comment type="similarity">
    <text evidence="2">Belongs to the CPA3 antiporters (TC 2.A.63) subunit D family.</text>
</comment>
<dbReference type="AlphaFoldDB" id="A0A7X6CYQ7"/>
<dbReference type="InterPro" id="IPR001750">
    <property type="entry name" value="ND/Mrp_TM"/>
</dbReference>
<dbReference type="InterPro" id="IPR050586">
    <property type="entry name" value="CPA3_Na-H_Antiporter_D"/>
</dbReference>
<sequence length="490" mass="49984">MTSALIALPIAAPMLAAGGVVAVGGRYRQVCRWVVLGVSAAVLVIAGVMIARTADGSVHAVQVGDWGPGISIAFAIDMFSALMLAVSSLLVLVCYSFAVSAGDDEAEPLFGPLVLILSAGVYGTFITADLFNLFVLIEVMLLPSYALLIMAGSRAKLAAGRIYLLVNLLASTIFLAGLAMLYGSAGTLNLGVLAGAAAENPTIAAAGAVILVAMAAKAAMVPMHGWLPRTYPEASPAVTALFSGLLTKTGAYVIIRVYSVMYEGDQRYVWVIMTGAILTMVIGVLAAVGQDTLRSILAFDMVSQIGYVLLGLALATHAGLAATVFFLVQYAAVKAALLLCAGAVETAYGTGRLSLLGGLGGREKLLAAAYAVAALSLAGLPPMSGFVAKLGLIRAAVLDEQYFPAAMAVIVSLLTLLPLLKIWTGAFAGALPSPLPDTARTRAGLVAPAVVLGVVTIALGIGAQPLLAAAETAADVLSNPTIWAEAVLRG</sequence>
<evidence type="ECO:0000259" key="9">
    <source>
        <dbReference type="Pfam" id="PF00361"/>
    </source>
</evidence>
<feature type="transmembrane region" description="Helical" evidence="8">
    <location>
        <begin position="30"/>
        <end position="50"/>
    </location>
</feature>
<feature type="transmembrane region" description="Helical" evidence="8">
    <location>
        <begin position="267"/>
        <end position="289"/>
    </location>
</feature>
<feature type="transmembrane region" description="Helical" evidence="8">
    <location>
        <begin position="443"/>
        <end position="463"/>
    </location>
</feature>
<dbReference type="PRINTS" id="PR01437">
    <property type="entry name" value="NUOXDRDTASE4"/>
</dbReference>
<dbReference type="GO" id="GO:0008137">
    <property type="term" value="F:NADH dehydrogenase (ubiquinone) activity"/>
    <property type="evidence" value="ECO:0007669"/>
    <property type="project" value="InterPro"/>
</dbReference>
<evidence type="ECO:0000256" key="3">
    <source>
        <dbReference type="ARBA" id="ARBA00022475"/>
    </source>
</evidence>
<evidence type="ECO:0000256" key="7">
    <source>
        <dbReference type="RuleBase" id="RU000320"/>
    </source>
</evidence>
<keyword evidence="11" id="KW-1185">Reference proteome</keyword>
<gene>
    <name evidence="10" type="ORF">HCN56_05430</name>
</gene>
<evidence type="ECO:0000256" key="1">
    <source>
        <dbReference type="ARBA" id="ARBA00004651"/>
    </source>
</evidence>
<keyword evidence="5 8" id="KW-1133">Transmembrane helix</keyword>
<evidence type="ECO:0000313" key="10">
    <source>
        <dbReference type="EMBL" id="NJQ05034.1"/>
    </source>
</evidence>
<dbReference type="PANTHER" id="PTHR42703:SF1">
    <property type="entry name" value="NA(+)_H(+) ANTIPORTER SUBUNIT D1"/>
    <property type="match status" value="1"/>
</dbReference>
<dbReference type="RefSeq" id="WP_167968326.1">
    <property type="nucleotide sequence ID" value="NZ_BHZG01000114.1"/>
</dbReference>
<feature type="transmembrane region" description="Helical" evidence="8">
    <location>
        <begin position="365"/>
        <end position="383"/>
    </location>
</feature>
<organism evidence="10 11">
    <name type="scientific">Streptomyces lonarensis</name>
    <dbReference type="NCBI Taxonomy" id="700599"/>
    <lineage>
        <taxon>Bacteria</taxon>
        <taxon>Bacillati</taxon>
        <taxon>Actinomycetota</taxon>
        <taxon>Actinomycetes</taxon>
        <taxon>Kitasatosporales</taxon>
        <taxon>Streptomycetaceae</taxon>
        <taxon>Streptomyces</taxon>
    </lineage>
</organism>
<comment type="subcellular location">
    <subcellularLocation>
        <location evidence="1">Cell membrane</location>
        <topology evidence="1">Multi-pass membrane protein</topology>
    </subcellularLocation>
    <subcellularLocation>
        <location evidence="7">Membrane</location>
        <topology evidence="7">Multi-pass membrane protein</topology>
    </subcellularLocation>
</comment>
<name>A0A7X6CYQ7_9ACTN</name>
<comment type="caution">
    <text evidence="10">The sequence shown here is derived from an EMBL/GenBank/DDBJ whole genome shotgun (WGS) entry which is preliminary data.</text>
</comment>
<dbReference type="PANTHER" id="PTHR42703">
    <property type="entry name" value="NADH DEHYDROGENASE"/>
    <property type="match status" value="1"/>
</dbReference>
<feature type="transmembrane region" description="Helical" evidence="8">
    <location>
        <begin position="403"/>
        <end position="431"/>
    </location>
</feature>
<evidence type="ECO:0000313" key="11">
    <source>
        <dbReference type="Proteomes" id="UP000578686"/>
    </source>
</evidence>
<protein>
    <submittedName>
        <fullName evidence="10">Monovalent cation/H+ antiporter subunit D family protein</fullName>
    </submittedName>
</protein>
<feature type="domain" description="NADH:quinone oxidoreductase/Mrp antiporter transmembrane" evidence="9">
    <location>
        <begin position="129"/>
        <end position="415"/>
    </location>
</feature>
<evidence type="ECO:0000256" key="5">
    <source>
        <dbReference type="ARBA" id="ARBA00022989"/>
    </source>
</evidence>
<feature type="transmembrane region" description="Helical" evidence="8">
    <location>
        <begin position="131"/>
        <end position="150"/>
    </location>
</feature>
<dbReference type="GO" id="GO:0005886">
    <property type="term" value="C:plasma membrane"/>
    <property type="evidence" value="ECO:0007669"/>
    <property type="project" value="UniProtKB-SubCell"/>
</dbReference>
<proteinExistence type="inferred from homology"/>
<accession>A0A7X6CYQ7</accession>
<dbReference type="GO" id="GO:0042773">
    <property type="term" value="P:ATP synthesis coupled electron transport"/>
    <property type="evidence" value="ECO:0007669"/>
    <property type="project" value="InterPro"/>
</dbReference>
<keyword evidence="4 7" id="KW-0812">Transmembrane</keyword>
<reference evidence="10 11" key="1">
    <citation type="submission" date="2020-03" db="EMBL/GenBank/DDBJ databases">
        <title>Draft genome of Streptomyces sp. ventii, isolated from the Axial Seamount in the Pacific Ocean, and resequencing of the two type strains Streptomyces lonarensis strain NCL 716 and Streptomyces bohaiensis strain 11A07.</title>
        <authorList>
            <person name="Loughran R.M."/>
            <person name="Pfannmuller K.M."/>
            <person name="Wasson B.J."/>
            <person name="Deadmond M.C."/>
            <person name="Paddock B.E."/>
            <person name="Koyack M.J."/>
            <person name="Gallegos D.A."/>
            <person name="Mitchell E.A."/>
            <person name="Ushijima B."/>
            <person name="Saw J.H."/>
            <person name="Mcphail K.L."/>
            <person name="Videau P."/>
        </authorList>
    </citation>
    <scope>NUCLEOTIDE SEQUENCE [LARGE SCALE GENOMIC DNA]</scope>
    <source>
        <strain evidence="10 11">NCL716</strain>
    </source>
</reference>
<evidence type="ECO:0000256" key="6">
    <source>
        <dbReference type="ARBA" id="ARBA00023136"/>
    </source>
</evidence>
<feature type="transmembrane region" description="Helical" evidence="8">
    <location>
        <begin position="162"/>
        <end position="183"/>
    </location>
</feature>
<dbReference type="InterPro" id="IPR003918">
    <property type="entry name" value="NADH_UbQ_OxRdtase"/>
</dbReference>
<evidence type="ECO:0000256" key="2">
    <source>
        <dbReference type="ARBA" id="ARBA00005346"/>
    </source>
</evidence>
<evidence type="ECO:0000256" key="8">
    <source>
        <dbReference type="SAM" id="Phobius"/>
    </source>
</evidence>